<dbReference type="PANTHER" id="PTHR11365:SF10">
    <property type="entry name" value="HYDANTOINASE_OXOPROLINASE"/>
    <property type="match status" value="1"/>
</dbReference>
<dbReference type="GO" id="GO:0016787">
    <property type="term" value="F:hydrolase activity"/>
    <property type="evidence" value="ECO:0007669"/>
    <property type="project" value="InterPro"/>
</dbReference>
<dbReference type="Gene3D" id="3.30.420.40">
    <property type="match status" value="1"/>
</dbReference>
<dbReference type="EMBL" id="JAAXKZ010000042">
    <property type="protein sequence ID" value="NMH92558.1"/>
    <property type="molecule type" value="Genomic_DNA"/>
</dbReference>
<evidence type="ECO:0000313" key="4">
    <source>
        <dbReference type="Proteomes" id="UP000586918"/>
    </source>
</evidence>
<dbReference type="InterPro" id="IPR043129">
    <property type="entry name" value="ATPase_NBD"/>
</dbReference>
<gene>
    <name evidence="3" type="ORF">HF519_13460</name>
</gene>
<comment type="caution">
    <text evidence="3">The sequence shown here is derived from an EMBL/GenBank/DDBJ whole genome shotgun (WGS) entry which is preliminary data.</text>
</comment>
<dbReference type="PANTHER" id="PTHR11365">
    <property type="entry name" value="5-OXOPROLINASE RELATED"/>
    <property type="match status" value="1"/>
</dbReference>
<dbReference type="Proteomes" id="UP000586918">
    <property type="component" value="Unassembled WGS sequence"/>
</dbReference>
<evidence type="ECO:0000259" key="1">
    <source>
        <dbReference type="Pfam" id="PF01968"/>
    </source>
</evidence>
<dbReference type="AlphaFoldDB" id="A0A848DIP0"/>
<dbReference type="InterPro" id="IPR045079">
    <property type="entry name" value="Oxoprolinase-like"/>
</dbReference>
<feature type="domain" description="Hydantoinase/oxoprolinase N-terminal" evidence="2">
    <location>
        <begin position="2"/>
        <end position="171"/>
    </location>
</feature>
<sequence length="522" mass="54599">MRIGIDVGGTNTDAVLMDGDRVLAEIKSPTSADVTTGILDGLRSLLDQSGVAPQAIETVMIGTTHFTNAVVEARRLLEVASVRLGLPATRALPPMIDWPERLANAVGRHIYLCHGGHEFDGREIAPLDADELKRAADDIAAKGLRAIAISSVFSPINADLERQAEEIIRETVPDVAISRSAELGRLGLLERENATIMNASLAELAVHITDAFRAALRESGIDAPMYISQNDGTLMTVEQAERYPVSTFASGPTNSMRGAALLSGLQDCAVVDIGGTTSDIGMLVNGFPREAKSTIEVGGVRTNFRMPDVLPLGIGGGSYVRFDSDPVVGPQSVGYQLTRLGRVFGGDTLTATDIAVAGGRAEVGDASRVADLDPDLVAGALASIEARIAEAVDRMKTESTPIPVVVVGGGSILLGNELPGAARLVRPEHHAVANAIGAAIAQVGGEVDQMFSVGPQLSRDAALEQARELAAERAVAAGAVPDSVRIVDQEELALAYVPGNAVRIKVKAVGDLELGRKTVATR</sequence>
<proteinExistence type="predicted"/>
<dbReference type="InterPro" id="IPR002821">
    <property type="entry name" value="Hydantoinase_A"/>
</dbReference>
<name>A0A848DIP0_9PSEU</name>
<dbReference type="RefSeq" id="WP_169413269.1">
    <property type="nucleotide sequence ID" value="NZ_JAAXKZ010000042.1"/>
</dbReference>
<dbReference type="SUPFAM" id="SSF53067">
    <property type="entry name" value="Actin-like ATPase domain"/>
    <property type="match status" value="1"/>
</dbReference>
<evidence type="ECO:0000313" key="3">
    <source>
        <dbReference type="EMBL" id="NMH92558.1"/>
    </source>
</evidence>
<keyword evidence="4" id="KW-1185">Reference proteome</keyword>
<dbReference type="Pfam" id="PF05378">
    <property type="entry name" value="Hydant_A_N"/>
    <property type="match status" value="1"/>
</dbReference>
<reference evidence="3 4" key="1">
    <citation type="submission" date="2020-04" db="EMBL/GenBank/DDBJ databases">
        <authorList>
            <person name="Klaysubun C."/>
            <person name="Duangmal K."/>
            <person name="Lipun K."/>
        </authorList>
    </citation>
    <scope>NUCLEOTIDE SEQUENCE [LARGE SCALE GENOMIC DNA]</scope>
    <source>
        <strain evidence="3 4">DSM 45300</strain>
    </source>
</reference>
<dbReference type="InterPro" id="IPR008040">
    <property type="entry name" value="Hydant_A_N"/>
</dbReference>
<accession>A0A848DIP0</accession>
<organism evidence="3 4">
    <name type="scientific">Pseudonocardia bannensis</name>
    <dbReference type="NCBI Taxonomy" id="630973"/>
    <lineage>
        <taxon>Bacteria</taxon>
        <taxon>Bacillati</taxon>
        <taxon>Actinomycetota</taxon>
        <taxon>Actinomycetes</taxon>
        <taxon>Pseudonocardiales</taxon>
        <taxon>Pseudonocardiaceae</taxon>
        <taxon>Pseudonocardia</taxon>
    </lineage>
</organism>
<feature type="domain" description="Hydantoinase A/oxoprolinase" evidence="1">
    <location>
        <begin position="191"/>
        <end position="360"/>
    </location>
</feature>
<dbReference type="Pfam" id="PF01968">
    <property type="entry name" value="Hydantoinase_A"/>
    <property type="match status" value="1"/>
</dbReference>
<evidence type="ECO:0000259" key="2">
    <source>
        <dbReference type="Pfam" id="PF05378"/>
    </source>
</evidence>
<protein>
    <submittedName>
        <fullName evidence="3">Hydantoinase/oxoprolinase family protein</fullName>
    </submittedName>
</protein>